<evidence type="ECO:0000313" key="1">
    <source>
        <dbReference type="EMBL" id="CAD9040946.1"/>
    </source>
</evidence>
<proteinExistence type="predicted"/>
<accession>A0A7S1JET6</accession>
<name>A0A7S1JET6_9EUGL</name>
<reference evidence="1" key="1">
    <citation type="submission" date="2021-01" db="EMBL/GenBank/DDBJ databases">
        <authorList>
            <person name="Corre E."/>
            <person name="Pelletier E."/>
            <person name="Niang G."/>
            <person name="Scheremetjew M."/>
            <person name="Finn R."/>
            <person name="Kale V."/>
            <person name="Holt S."/>
            <person name="Cochrane G."/>
            <person name="Meng A."/>
            <person name="Brown T."/>
            <person name="Cohen L."/>
        </authorList>
    </citation>
    <scope>NUCLEOTIDE SEQUENCE</scope>
    <source>
        <strain evidence="1">NIES-381</strain>
    </source>
</reference>
<sequence length="147" mass="16329">MVQSDRVAARAPFEEVLVQPNTADGIMIACQTPPITQTISSPTKGGGGYAGGNCCVKITREHCARNFPLFFKDCPRQLFLWATMAAAPVPLEHPNQPVPQLSTLHLVCLCMARRLEPPERNLCNNDRIRQIKKRWACGLQWSAELAM</sequence>
<organism evidence="1">
    <name type="scientific">Eutreptiella gymnastica</name>
    <dbReference type="NCBI Taxonomy" id="73025"/>
    <lineage>
        <taxon>Eukaryota</taxon>
        <taxon>Discoba</taxon>
        <taxon>Euglenozoa</taxon>
        <taxon>Euglenida</taxon>
        <taxon>Spirocuta</taxon>
        <taxon>Euglenophyceae</taxon>
        <taxon>Eutreptiales</taxon>
        <taxon>Eutreptiaceae</taxon>
        <taxon>Eutreptiella</taxon>
    </lineage>
</organism>
<dbReference type="EMBL" id="HBGA01142497">
    <property type="protein sequence ID" value="CAD9040946.1"/>
    <property type="molecule type" value="Transcribed_RNA"/>
</dbReference>
<gene>
    <name evidence="1" type="ORF">EGYM00392_LOCUS52121</name>
</gene>
<protein>
    <submittedName>
        <fullName evidence="1">Uncharacterized protein</fullName>
    </submittedName>
</protein>
<dbReference type="AlphaFoldDB" id="A0A7S1JET6"/>